<feature type="coiled-coil region" evidence="1">
    <location>
        <begin position="738"/>
        <end position="769"/>
    </location>
</feature>
<organism evidence="3 4">
    <name type="scientific">Persicirhabdus sediminis</name>
    <dbReference type="NCBI Taxonomy" id="454144"/>
    <lineage>
        <taxon>Bacteria</taxon>
        <taxon>Pseudomonadati</taxon>
        <taxon>Verrucomicrobiota</taxon>
        <taxon>Verrucomicrobiia</taxon>
        <taxon>Verrucomicrobiales</taxon>
        <taxon>Verrucomicrobiaceae</taxon>
        <taxon>Persicirhabdus</taxon>
    </lineage>
</organism>
<reference evidence="3" key="1">
    <citation type="submission" date="2021-01" db="EMBL/GenBank/DDBJ databases">
        <title>Modified the classification status of verrucomicrobia.</title>
        <authorList>
            <person name="Feng X."/>
        </authorList>
    </citation>
    <scope>NUCLEOTIDE SEQUENCE</scope>
    <source>
        <strain evidence="3">_KCTC 22039</strain>
    </source>
</reference>
<evidence type="ECO:0000259" key="2">
    <source>
        <dbReference type="Pfam" id="PF01935"/>
    </source>
</evidence>
<dbReference type="Gene3D" id="3.40.50.300">
    <property type="entry name" value="P-loop containing nucleotide triphosphate hydrolases"/>
    <property type="match status" value="2"/>
</dbReference>
<proteinExistence type="predicted"/>
<protein>
    <submittedName>
        <fullName evidence="3">ATP-binding protein</fullName>
    </submittedName>
</protein>
<dbReference type="InterPro" id="IPR051162">
    <property type="entry name" value="T4SS_component"/>
</dbReference>
<dbReference type="Pfam" id="PF01935">
    <property type="entry name" value="DUF87"/>
    <property type="match status" value="1"/>
</dbReference>
<dbReference type="GO" id="GO:0005524">
    <property type="term" value="F:ATP binding"/>
    <property type="evidence" value="ECO:0007669"/>
    <property type="project" value="UniProtKB-KW"/>
</dbReference>
<dbReference type="PANTHER" id="PTHR30121">
    <property type="entry name" value="UNCHARACTERIZED PROTEIN YJGR-RELATED"/>
    <property type="match status" value="1"/>
</dbReference>
<dbReference type="RefSeq" id="WP_200312736.1">
    <property type="nucleotide sequence ID" value="NZ_JAENIM010000047.1"/>
</dbReference>
<keyword evidence="3" id="KW-0547">Nucleotide-binding</keyword>
<dbReference type="SUPFAM" id="SSF52540">
    <property type="entry name" value="P-loop containing nucleoside triphosphate hydrolases"/>
    <property type="match status" value="1"/>
</dbReference>
<feature type="domain" description="Helicase HerA central" evidence="2">
    <location>
        <begin position="37"/>
        <end position="314"/>
    </location>
</feature>
<keyword evidence="1" id="KW-0175">Coiled coil</keyword>
<evidence type="ECO:0000313" key="4">
    <source>
        <dbReference type="Proteomes" id="UP000624703"/>
    </source>
</evidence>
<sequence length="809" mass="89702">MPLTIDDYEGLGSFYLGREYDPASKKLADDPLLYDSKDLVTHGVVLGMTGSGKTGLCLSLLEEAGMDHIPAIVIDPKGDIANLMLTFPELQADDFTPWIDPNEASKKGLQPAEAAEKTAQLWKNGLADWGQNGERIQQFKNKVDVNVFTPGSKAGIPVSILGSLQAPAAEILDDSELLGDCIESTVASLLTLIGHKGDSIQSPEAILLANIFQHCWLKQQDLTLETLIQQVMQPSFHKIGVIDLDSFINQKARNGLAMKLNGLLASPSFKNWLSGPALDIDEMLYHRDGRARISIFSIAHLSDTERMFFVSLLLNQMLAWMRRQAGTGSLRALLYMDEIYGYLPPTANPASKKPLMTILKQGRAFGLGALLATQNPVDLDYKALSNIGTWWLGRLQTDQDKQRVIDGLMSASQEQANPLDRKQIEETLSGLKSRVFMMNNVHDDGPVYFHVRWVMSYLRGPLTRTQIKSLMDPKRDEFTQLEPSQPAVISTGMSMAAAKAASANENTRPTLASSIKEFFVPAQLANSRISYSPALLREAECTFSSKKYQLDKLVKIRKVNEMLATGIDWEDEIKLNIPSQQLEDSPVADASFSPLPAYAVQPANYKSSTSEFADWIYQNERAKLLTCPSLDEHSQIAESEATFRARLKQEARESRDLAVAKVELAVSKKVHSKKSQLKTAQRYLKKQESEASSAKIQAGVSILGKIVGALFGKRKIGLSTVSSSTSSATRAYKQHSDVKQAEEKIESIEDDILAIEAELQQEIEKLDQQFDPQTIELTEVEIKPYKKNIKIKNVAIIWLPLDMDGNPAW</sequence>
<dbReference type="EMBL" id="JAENIM010000047">
    <property type="protein sequence ID" value="MBK1792726.1"/>
    <property type="molecule type" value="Genomic_DNA"/>
</dbReference>
<comment type="caution">
    <text evidence="3">The sequence shown here is derived from an EMBL/GenBank/DDBJ whole genome shotgun (WGS) entry which is preliminary data.</text>
</comment>
<dbReference type="InterPro" id="IPR002789">
    <property type="entry name" value="HerA_central"/>
</dbReference>
<dbReference type="InterPro" id="IPR027417">
    <property type="entry name" value="P-loop_NTPase"/>
</dbReference>
<evidence type="ECO:0000256" key="1">
    <source>
        <dbReference type="SAM" id="Coils"/>
    </source>
</evidence>
<accession>A0A8J7MFV8</accession>
<dbReference type="PANTHER" id="PTHR30121:SF6">
    <property type="entry name" value="SLR6007 PROTEIN"/>
    <property type="match status" value="1"/>
</dbReference>
<dbReference type="Proteomes" id="UP000624703">
    <property type="component" value="Unassembled WGS sequence"/>
</dbReference>
<gene>
    <name evidence="3" type="ORF">JIN82_16300</name>
</gene>
<dbReference type="AlphaFoldDB" id="A0A8J7MFV8"/>
<keyword evidence="4" id="KW-1185">Reference proteome</keyword>
<name>A0A8J7MFV8_9BACT</name>
<evidence type="ECO:0000313" key="3">
    <source>
        <dbReference type="EMBL" id="MBK1792726.1"/>
    </source>
</evidence>
<keyword evidence="3" id="KW-0067">ATP-binding</keyword>